<evidence type="ECO:0000313" key="2">
    <source>
        <dbReference type="Proteomes" id="UP000295388"/>
    </source>
</evidence>
<dbReference type="Proteomes" id="UP000295388">
    <property type="component" value="Unassembled WGS sequence"/>
</dbReference>
<reference evidence="1 2" key="1">
    <citation type="submission" date="2019-03" db="EMBL/GenBank/DDBJ databases">
        <title>Genomic Encyclopedia of Type Strains, Phase III (KMG-III): the genomes of soil and plant-associated and newly described type strains.</title>
        <authorList>
            <person name="Whitman W."/>
        </authorList>
    </citation>
    <scope>NUCLEOTIDE SEQUENCE [LARGE SCALE GENOMIC DNA]</scope>
    <source>
        <strain evidence="1 2">VKM Ac-2527</strain>
    </source>
</reference>
<comment type="caution">
    <text evidence="1">The sequence shown here is derived from an EMBL/GenBank/DDBJ whole genome shotgun (WGS) entry which is preliminary data.</text>
</comment>
<dbReference type="OrthoDB" id="9255633at2"/>
<dbReference type="RefSeq" id="WP_133804831.1">
    <property type="nucleotide sequence ID" value="NZ_SNWQ01000026.1"/>
</dbReference>
<dbReference type="EMBL" id="SNWQ01000026">
    <property type="protein sequence ID" value="TDO34738.1"/>
    <property type="molecule type" value="Genomic_DNA"/>
</dbReference>
<keyword evidence="2" id="KW-1185">Reference proteome</keyword>
<proteinExistence type="predicted"/>
<name>A0A4V3C6R9_9ACTN</name>
<sequence length="207" mass="22685">MSDDHDITWALESALSSLSEAYEQNELAYLALTSKAELPIRDRLAWRLQTALGAPYVVSREWRRADIALLRGDEPLVQVEAKAMYAFDVLSAKSRTKFLAKLASDGLKMVALVPSGAALLLALITHVDGSIAPHLRRNVVKYSSGIRAALASEDGDAALVGSRARQMWEADLVQFDAPWRRFQIDGGCQWGLSVSVDAYLIGPLESK</sequence>
<evidence type="ECO:0000313" key="1">
    <source>
        <dbReference type="EMBL" id="TDO34738.1"/>
    </source>
</evidence>
<protein>
    <submittedName>
        <fullName evidence="1">Uncharacterized protein</fullName>
    </submittedName>
</protein>
<dbReference type="AlphaFoldDB" id="A0A4V3C6R9"/>
<accession>A0A4V3C6R9</accession>
<gene>
    <name evidence="1" type="ORF">EV643_12698</name>
</gene>
<organism evidence="1 2">
    <name type="scientific">Kribbella caucasensis</name>
    <dbReference type="NCBI Taxonomy" id="2512215"/>
    <lineage>
        <taxon>Bacteria</taxon>
        <taxon>Bacillati</taxon>
        <taxon>Actinomycetota</taxon>
        <taxon>Actinomycetes</taxon>
        <taxon>Propionibacteriales</taxon>
        <taxon>Kribbellaceae</taxon>
        <taxon>Kribbella</taxon>
    </lineage>
</organism>